<name>A0AAD6D313_9EURO</name>
<reference evidence="2 3" key="1">
    <citation type="journal article" date="2023" name="IMA Fungus">
        <title>Comparative genomic study of the Penicillium genus elucidates a diverse pangenome and 15 lateral gene transfer events.</title>
        <authorList>
            <person name="Petersen C."/>
            <person name="Sorensen T."/>
            <person name="Nielsen M.R."/>
            <person name="Sondergaard T.E."/>
            <person name="Sorensen J.L."/>
            <person name="Fitzpatrick D.A."/>
            <person name="Frisvad J.C."/>
            <person name="Nielsen K.L."/>
        </authorList>
    </citation>
    <scope>NUCLEOTIDE SEQUENCE [LARGE SCALE GENOMIC DNA]</scope>
    <source>
        <strain evidence="2 3">IBT 35679</strain>
    </source>
</reference>
<keyword evidence="1" id="KW-0472">Membrane</keyword>
<evidence type="ECO:0000313" key="2">
    <source>
        <dbReference type="EMBL" id="KAJ5552615.1"/>
    </source>
</evidence>
<sequence>MGKAFPGPETGLWRIVLRLISLFGSVFGIIASTAGAYYPINSFWYYLFFSICGFWSLIVLGFLCFKLAPHPGCCIAFDLLLIVASAWLVVVAGIGITYDYTRWMGRDIASLVFAIIVFVDHFMMFVLACIDVDRRRRLHNPKAPYREVSPGSV</sequence>
<keyword evidence="1" id="KW-1133">Transmembrane helix</keyword>
<feature type="transmembrane region" description="Helical" evidence="1">
    <location>
        <begin position="108"/>
        <end position="130"/>
    </location>
</feature>
<dbReference type="EMBL" id="JAQIZZ010000002">
    <property type="protein sequence ID" value="KAJ5552615.1"/>
    <property type="molecule type" value="Genomic_DNA"/>
</dbReference>
<comment type="caution">
    <text evidence="2">The sequence shown here is derived from an EMBL/GenBank/DDBJ whole genome shotgun (WGS) entry which is preliminary data.</text>
</comment>
<gene>
    <name evidence="2" type="ORF">N7494_001993</name>
</gene>
<feature type="transmembrane region" description="Helical" evidence="1">
    <location>
        <begin position="77"/>
        <end position="96"/>
    </location>
</feature>
<dbReference type="Proteomes" id="UP001220324">
    <property type="component" value="Unassembled WGS sequence"/>
</dbReference>
<accession>A0AAD6D313</accession>
<organism evidence="2 3">
    <name type="scientific">Penicillium frequentans</name>
    <dbReference type="NCBI Taxonomy" id="3151616"/>
    <lineage>
        <taxon>Eukaryota</taxon>
        <taxon>Fungi</taxon>
        <taxon>Dikarya</taxon>
        <taxon>Ascomycota</taxon>
        <taxon>Pezizomycotina</taxon>
        <taxon>Eurotiomycetes</taxon>
        <taxon>Eurotiomycetidae</taxon>
        <taxon>Eurotiales</taxon>
        <taxon>Aspergillaceae</taxon>
        <taxon>Penicillium</taxon>
    </lineage>
</organism>
<evidence type="ECO:0000256" key="1">
    <source>
        <dbReference type="SAM" id="Phobius"/>
    </source>
</evidence>
<feature type="transmembrane region" description="Helical" evidence="1">
    <location>
        <begin position="12"/>
        <end position="37"/>
    </location>
</feature>
<dbReference type="AlphaFoldDB" id="A0AAD6D313"/>
<evidence type="ECO:0000313" key="3">
    <source>
        <dbReference type="Proteomes" id="UP001220324"/>
    </source>
</evidence>
<keyword evidence="1" id="KW-0812">Transmembrane</keyword>
<protein>
    <submittedName>
        <fullName evidence="2">Uncharacterized protein</fullName>
    </submittedName>
</protein>
<keyword evidence="3" id="KW-1185">Reference proteome</keyword>
<feature type="transmembrane region" description="Helical" evidence="1">
    <location>
        <begin position="43"/>
        <end position="65"/>
    </location>
</feature>
<proteinExistence type="predicted"/>